<dbReference type="Pfam" id="PF19214">
    <property type="entry name" value="CoV_S2_C"/>
    <property type="match status" value="1"/>
</dbReference>
<dbReference type="GO" id="GO:0055036">
    <property type="term" value="C:virion membrane"/>
    <property type="evidence" value="ECO:0007669"/>
    <property type="project" value="UniProtKB-SubCell"/>
</dbReference>
<dbReference type="InterPro" id="IPR002552">
    <property type="entry name" value="Spike_S2_CoV"/>
</dbReference>
<evidence type="ECO:0000256" key="11">
    <source>
        <dbReference type="ARBA" id="ARBA00022879"/>
    </source>
</evidence>
<reference evidence="22" key="1">
    <citation type="submission" date="2007-08" db="EMBL/GenBank/DDBJ databases">
        <authorList>
            <person name="Gomaa M."/>
            <person name="Barta J.R."/>
            <person name="Ojkic D."/>
            <person name="Yoo D."/>
        </authorList>
    </citation>
    <scope>NUCLEOTIDE SEQUENCE</scope>
    <source>
        <strain evidence="22">MG10</strain>
    </source>
</reference>
<evidence type="ECO:0000256" key="18">
    <source>
        <dbReference type="ARBA" id="ARBA00023296"/>
    </source>
</evidence>
<evidence type="ECO:0000256" key="1">
    <source>
        <dbReference type="ARBA" id="ARBA00022506"/>
    </source>
</evidence>
<keyword evidence="11" id="KW-0261">Viral envelope protein</keyword>
<evidence type="ECO:0000313" key="25">
    <source>
        <dbReference type="Proteomes" id="UP000123786"/>
    </source>
</evidence>
<reference evidence="23 25" key="3">
    <citation type="journal article" date="2010" name="Virology">
        <title>Emergence of a group 3 coronavirus through recombination.</title>
        <authorList>
            <person name="Jackwood M.W."/>
            <person name="Boynton T.O."/>
            <person name="Hilt D.A."/>
            <person name="McKinley E.T."/>
            <person name="Kissinger J.C."/>
            <person name="Paterson A.H."/>
            <person name="Robertson J."/>
            <person name="Lemke C."/>
            <person name="McCall A.W."/>
            <person name="Williams S.M."/>
            <person name="Jackwood J.W."/>
            <person name="Byrd L.A."/>
        </authorList>
    </citation>
    <scope>NUCLEOTIDE SEQUENCE [LARGE SCALE GENOMIC DNA]</scope>
    <source>
        <strain evidence="23">TCoV/VA-74/03</strain>
    </source>
</reference>
<dbReference type="GO" id="GO:0044173">
    <property type="term" value="C:host cell endoplasmic reticulum-Golgi intermediate compartment membrane"/>
    <property type="evidence" value="ECO:0007669"/>
    <property type="project" value="UniProtKB-SubCell"/>
</dbReference>
<dbReference type="GO" id="GO:0019031">
    <property type="term" value="C:viral envelope"/>
    <property type="evidence" value="ECO:0007669"/>
    <property type="project" value="UniProtKB-KW"/>
</dbReference>
<proteinExistence type="predicted"/>
<dbReference type="GO" id="GO:0075509">
    <property type="term" value="P:endocytosis involved in viral entry into host cell"/>
    <property type="evidence" value="ECO:0007669"/>
    <property type="project" value="UniProtKB-KW"/>
</dbReference>
<keyword evidence="2" id="KW-1170">Fusion of virus membrane with host endosomal membrane</keyword>
<evidence type="ECO:0000256" key="2">
    <source>
        <dbReference type="ARBA" id="ARBA00022510"/>
    </source>
</evidence>
<dbReference type="GeneID" id="6353553"/>
<organism evidence="22 24">
    <name type="scientific">Turkey enteric coronavirus</name>
    <name type="common">TCoV</name>
    <name type="synonym">TCV</name>
    <dbReference type="NCBI Taxonomy" id="11152"/>
    <lineage>
        <taxon>Viruses</taxon>
        <taxon>Riboviria</taxon>
        <taxon>Orthornavirae</taxon>
        <taxon>Pisuviricota</taxon>
        <taxon>Pisoniviricetes</taxon>
        <taxon>Nidovirales</taxon>
        <taxon>Cornidovirineae</taxon>
        <taxon>Coronaviridae</taxon>
        <taxon>Orthocoronavirinae</taxon>
        <taxon>Gammacoronavirus</taxon>
        <taxon>Igacovirus</taxon>
        <taxon>Gammacoronavirus galli</taxon>
        <taxon>Avian coronavirus</taxon>
    </lineage>
</organism>
<evidence type="ECO:0000256" key="3">
    <source>
        <dbReference type="ARBA" id="ARBA00022581"/>
    </source>
</evidence>
<feature type="domain" description="Coronavirus spike (S) glycoprotein S2 subunit heptad repeat 2 (HR2) region profile" evidence="21">
    <location>
        <begin position="1053"/>
        <end position="1152"/>
    </location>
</feature>
<keyword evidence="6 19" id="KW-0812">Transmembrane</keyword>
<dbReference type="Pfam" id="PF19209">
    <property type="entry name" value="CoV_S1_C"/>
    <property type="match status" value="1"/>
</dbReference>
<dbReference type="GO" id="GO:0019064">
    <property type="term" value="P:fusion of virus membrane with host plasma membrane"/>
    <property type="evidence" value="ECO:0007669"/>
    <property type="project" value="InterPro"/>
</dbReference>
<evidence type="ECO:0000313" key="22">
    <source>
        <dbReference type="EMBL" id="ABW81427.1"/>
    </source>
</evidence>
<evidence type="ECO:0000256" key="16">
    <source>
        <dbReference type="ARBA" id="ARBA00023136"/>
    </source>
</evidence>
<keyword evidence="10" id="KW-1043">Host membrane</keyword>
<evidence type="ECO:0000256" key="5">
    <source>
        <dbReference type="ARBA" id="ARBA00022685"/>
    </source>
</evidence>
<dbReference type="GO" id="GO:0046813">
    <property type="term" value="P:receptor-mediated virion attachment to host cell"/>
    <property type="evidence" value="ECO:0007669"/>
    <property type="project" value="InterPro"/>
</dbReference>
<keyword evidence="1" id="KW-1168">Fusion of virus membrane with host membrane</keyword>
<organismHost>
    <name type="scientific">Meleagris gallopavo</name>
    <name type="common">Wild turkey</name>
    <dbReference type="NCBI Taxonomy" id="9103"/>
</organismHost>
<evidence type="ECO:0000256" key="7">
    <source>
        <dbReference type="ARBA" id="ARBA00022729"/>
    </source>
</evidence>
<protein>
    <submittedName>
        <fullName evidence="22 23">Spike</fullName>
    </submittedName>
</protein>
<evidence type="ECO:0000256" key="8">
    <source>
        <dbReference type="ARBA" id="ARBA00022804"/>
    </source>
</evidence>
<keyword evidence="12" id="KW-1164">Virus endocytosis by host</keyword>
<accession>B3FHU5</accession>
<keyword evidence="9" id="KW-0946">Virion</keyword>
<dbReference type="PROSITE" id="PS51924">
    <property type="entry name" value="COV_S2_HR2"/>
    <property type="match status" value="1"/>
</dbReference>
<dbReference type="KEGG" id="vg:6353553"/>
<dbReference type="RefSeq" id="YP_001941166.1">
    <property type="nucleotide sequence ID" value="NC_010800.1"/>
</dbReference>
<keyword evidence="13 19" id="KW-1133">Transmembrane helix</keyword>
<gene>
    <name evidence="22" type="primary">S</name>
</gene>
<keyword evidence="17" id="KW-0325">Glycoprotein</keyword>
<dbReference type="InterPro" id="IPR043607">
    <property type="entry name" value="CoV_S1_C"/>
</dbReference>
<evidence type="ECO:0000256" key="10">
    <source>
        <dbReference type="ARBA" id="ARBA00022870"/>
    </source>
</evidence>
<evidence type="ECO:0000256" key="4">
    <source>
        <dbReference type="ARBA" id="ARBA00022595"/>
    </source>
</evidence>
<evidence type="ECO:0000256" key="9">
    <source>
        <dbReference type="ARBA" id="ARBA00022844"/>
    </source>
</evidence>
<dbReference type="PROSITE" id="PS51923">
    <property type="entry name" value="COV_S2_HR1"/>
    <property type="match status" value="1"/>
</dbReference>
<evidence type="ECO:0000256" key="14">
    <source>
        <dbReference type="ARBA" id="ARBA00023026"/>
    </source>
</evidence>
<keyword evidence="16 19" id="KW-0472">Membrane</keyword>
<name>B3FHU5_CVTKE</name>
<dbReference type="EMBL" id="EU095850">
    <property type="protein sequence ID" value="ABW81427.1"/>
    <property type="molecule type" value="Genomic_RNA"/>
</dbReference>
<dbReference type="Gene3D" id="1.20.5.300">
    <property type="match status" value="1"/>
</dbReference>
<dbReference type="InterPro" id="IPR043473">
    <property type="entry name" value="S2_sf_CoV"/>
</dbReference>
<dbReference type="GO" id="GO:0039654">
    <property type="term" value="P:fusion of virus membrane with host endosome membrane"/>
    <property type="evidence" value="ECO:0007669"/>
    <property type="project" value="InterPro"/>
</dbReference>
<evidence type="ECO:0000259" key="21">
    <source>
        <dbReference type="PROSITE" id="PS51924"/>
    </source>
</evidence>
<dbReference type="EMBL" id="GQ427173">
    <property type="protein sequence ID" value="ACV87236.1"/>
    <property type="molecule type" value="Genomic_RNA"/>
</dbReference>
<evidence type="ECO:0000259" key="20">
    <source>
        <dbReference type="PROSITE" id="PS51923"/>
    </source>
</evidence>
<evidence type="ECO:0000256" key="15">
    <source>
        <dbReference type="ARBA" id="ARBA00023054"/>
    </source>
</evidence>
<dbReference type="Pfam" id="PF01601">
    <property type="entry name" value="CoV_S2"/>
    <property type="match status" value="1"/>
</dbReference>
<keyword evidence="3" id="KW-0945">Host-virus interaction</keyword>
<keyword evidence="7" id="KW-0732">Signal</keyword>
<evidence type="ECO:0000256" key="6">
    <source>
        <dbReference type="ARBA" id="ARBA00022692"/>
    </source>
</evidence>
<dbReference type="SUPFAM" id="SSF111474">
    <property type="entry name" value="Coronavirus S2 glycoprotein"/>
    <property type="match status" value="2"/>
</dbReference>
<keyword evidence="5" id="KW-0165">Cleavage on pair of basic residues</keyword>
<dbReference type="InterPro" id="IPR043614">
    <property type="entry name" value="Spike_S2_CoV_C"/>
</dbReference>
<evidence type="ECO:0000256" key="12">
    <source>
        <dbReference type="ARBA" id="ARBA00022890"/>
    </source>
</evidence>
<evidence type="ECO:0000256" key="17">
    <source>
        <dbReference type="ARBA" id="ARBA00023180"/>
    </source>
</evidence>
<keyword evidence="4" id="KW-1162">Viral penetration into host cytoplasm</keyword>
<dbReference type="GO" id="GO:0016020">
    <property type="term" value="C:membrane"/>
    <property type="evidence" value="ECO:0007669"/>
    <property type="project" value="InterPro"/>
</dbReference>
<keyword evidence="18" id="KW-1160">Virus entry into host cell</keyword>
<evidence type="ECO:0000256" key="19">
    <source>
        <dbReference type="SAM" id="Phobius"/>
    </source>
</evidence>
<dbReference type="Proteomes" id="UP000106026">
    <property type="component" value="Segment"/>
</dbReference>
<feature type="transmembrane region" description="Helical" evidence="19">
    <location>
        <begin position="1141"/>
        <end position="1163"/>
    </location>
</feature>
<sequence>MLVQLCCLTIILSLVCNVSSIPTICLNATVGSGVCLPCTNIPEYADGKNGGEALDFYSPDVMRPPDGAYIQSGYYEPLFTGCFNQTNQTDSTCRNGLYKGSPGNFTIQGDFLKNYDAVGIMFWWGLATNVGKVTPPNDPTFNLTWGNFFLNSKNFTGFHKVKSVIFIATGDIFVNGVLMGFYNLNFTQTLTIWLAQCVGTMKVVILRNSNALVHFSAGNVVAFEPCTGDTTINKLRCAYQQFNFSTGFYDIDTFVPVTSNITYLPYPDLKDNTGQEVCDFYVALKGDHVIYNQSCVDSKYPFFKLKCNNTYSWDNDKLCILGSEIYVPGYNVYTNTQHSYAGTIPNYPTCSSKGLSLENIYNNIGFNRFCVTKLLTTRDISSITQYTCVYVVSVEGFDSYNQGIVYSYVGVNFDFGTAMYSVKTAPMQFIYTEQCHKYNIYNIRGVGQILNVTGKDNTTLVDGGLVITSGSGLLAFRNNGSLFSVQPCRTVSTQAVIVNGSFVGLFVPASCWLADQFNLGNHTEYVDGGCLISNKTISRKRRSTNAVYTGECTGLFAAMGTSCIYSNGTVLNRTLPQPSVQTSVQPLLGVVANVSIPKELTLAVTTEYLQTRYQKVTIDCAKYVCGDSTRCRTLLQQYGSFCQSVNAILSGVNENEDNGLLQYAEAINTGYTLNFTGYNVSNLGGFDLSLVLPKNLTLAQNQGRSTIEDLLFDKVVTLGVSEVDQNYDKCIASRGGSFTNLADLTCAQFYNGVMVLPGVVDPGLMAVYTGSLIGGMALGGITAAASIPFATQIQARVNYLALTQSVLLDNQNLIANSFNKALKGIQSALDTVSQGFVEVARGFESVTVALNKVQDVVNTHSDILNKLMAQLSVNFGAVSSSLNEIYLKLDQINADAQVDRLITGRLTALSTYVASLQLAAYKADQSRRLALQKVEECVKSQSMRYGFCGNGSHVLTIPQSAPNGIFFIHYTYQPTSYVTIEAVPGLCVTTPSGKYGVMPKTGSGIIFRQNDTFFVTSTQLYEPKLLSYSEVVNLTSCEANYYNVSESETPFQPALPNFDDEFNDIFTELNTSKDAIKNISSNFNYTIPILNLEDEICRLNHSINTLYNYSDVIDKINQGLNDTFINLEQLNKITRYIKWPWYVWLAIGFACLIFILILGWVFFMTGCCGCCCGCFGIIPLMSKCGKKSSYYTTFDNDVVYNKTDLKSLFNDSNSNIFSNSVNSSLV</sequence>
<evidence type="ECO:0000313" key="24">
    <source>
        <dbReference type="Proteomes" id="UP000106026"/>
    </source>
</evidence>
<reference evidence="22 24" key="2">
    <citation type="journal article" date="2008" name="Virus Res.">
        <title>Complete genomic sequence of turkey coronavirus.</title>
        <authorList>
            <person name="Gomaa M.H."/>
            <person name="Barta J.R."/>
            <person name="Ojkic D."/>
            <person name="Yoo D."/>
        </authorList>
    </citation>
    <scope>NUCLEOTIDE SEQUENCE [LARGE SCALE GENOMIC DNA]</scope>
    <source>
        <strain evidence="22">MG10</strain>
    </source>
</reference>
<dbReference type="InterPro" id="IPR044873">
    <property type="entry name" value="Spike_S2_CoV_HR1"/>
</dbReference>
<keyword evidence="8" id="KW-1161">Viral attachment to host cell</keyword>
<dbReference type="Proteomes" id="UP000123786">
    <property type="component" value="Genome"/>
</dbReference>
<evidence type="ECO:0000256" key="13">
    <source>
        <dbReference type="ARBA" id="ARBA00022989"/>
    </source>
</evidence>
<keyword evidence="15" id="KW-0175">Coiled coil</keyword>
<feature type="domain" description="Coronavirus spike (S) glycoprotein S2 subunit heptad repeat 1 (HR1) region profile" evidence="20">
    <location>
        <begin position="787"/>
        <end position="906"/>
    </location>
</feature>
<dbReference type="CDD" id="cd22372">
    <property type="entry name" value="gammaCoV_Spike_SD1-2_S1-S2_S2"/>
    <property type="match status" value="1"/>
</dbReference>
<evidence type="ECO:0000313" key="23">
    <source>
        <dbReference type="EMBL" id="ACV87236.1"/>
    </source>
</evidence>
<keyword evidence="14" id="KW-0843">Virulence</keyword>
<dbReference type="InterPro" id="IPR044874">
    <property type="entry name" value="Spike_S2_CoV_HR2"/>
</dbReference>